<proteinExistence type="predicted"/>
<gene>
    <name evidence="1" type="ORF">K7J14_12370</name>
</gene>
<dbReference type="RefSeq" id="WP_230756750.1">
    <property type="nucleotide sequence ID" value="NZ_JAINWA010000003.1"/>
</dbReference>
<reference evidence="1" key="1">
    <citation type="submission" date="2021-08" db="EMBL/GenBank/DDBJ databases">
        <title>Comparative analyses of Brucepasteria parasyntrophica and Teretinema zuelzerae.</title>
        <authorList>
            <person name="Song Y."/>
            <person name="Brune A."/>
        </authorList>
    </citation>
    <scope>NUCLEOTIDE SEQUENCE</scope>
    <source>
        <strain evidence="1">DSM 1903</strain>
    </source>
</reference>
<protein>
    <submittedName>
        <fullName evidence="1">Uncharacterized protein</fullName>
    </submittedName>
</protein>
<evidence type="ECO:0000313" key="1">
    <source>
        <dbReference type="EMBL" id="MCD1655490.1"/>
    </source>
</evidence>
<keyword evidence="2" id="KW-1185">Reference proteome</keyword>
<name>A0AAE3EI82_9SPIR</name>
<organism evidence="1 2">
    <name type="scientific">Teretinema zuelzerae</name>
    <dbReference type="NCBI Taxonomy" id="156"/>
    <lineage>
        <taxon>Bacteria</taxon>
        <taxon>Pseudomonadati</taxon>
        <taxon>Spirochaetota</taxon>
        <taxon>Spirochaetia</taxon>
        <taxon>Spirochaetales</taxon>
        <taxon>Treponemataceae</taxon>
        <taxon>Teretinema</taxon>
    </lineage>
</organism>
<comment type="caution">
    <text evidence="1">The sequence shown here is derived from an EMBL/GenBank/DDBJ whole genome shotgun (WGS) entry which is preliminary data.</text>
</comment>
<sequence length="299" mass="34159">MAIKLKNDELKIQIETAGERYRGSRFDWNGLVSSFRWKGNELLGQEKPAFHRNPKIFGRGLHNEFGIKKVLGYDDVAPGEWFPKIGTGWLRRDEKPYFFYTRYQVEPVQTSWENPAKDRAVFHSDSGVRNGWGWRYTKEVRIEGPSLKISYTLENIGEKVIETDEYVHNFLSFDGRPVGPGYRLILPFAPEPSRLIENVNPDGVLALNEKDIEFRCRPRHDFYLGGLSEGVGEKDGLAAGWTLTDERTGLSLCECGSFKPSGVHLWGNAGVISPELFYSFKIESGDIMTWERVWTAGKK</sequence>
<accession>A0AAE3EI82</accession>
<dbReference type="EMBL" id="JAINWA010000003">
    <property type="protein sequence ID" value="MCD1655490.1"/>
    <property type="molecule type" value="Genomic_DNA"/>
</dbReference>
<dbReference type="AlphaFoldDB" id="A0AAE3EI82"/>
<dbReference type="Proteomes" id="UP001198163">
    <property type="component" value="Unassembled WGS sequence"/>
</dbReference>
<evidence type="ECO:0000313" key="2">
    <source>
        <dbReference type="Proteomes" id="UP001198163"/>
    </source>
</evidence>